<dbReference type="Proteomes" id="UP000076079">
    <property type="component" value="Chromosome"/>
</dbReference>
<evidence type="ECO:0000256" key="3">
    <source>
        <dbReference type="ARBA" id="ARBA00022719"/>
    </source>
</evidence>
<dbReference type="PANTHER" id="PTHR10849">
    <property type="entry name" value="NADH DEHYDROGENASE UBIQUINONE IRON-SULFUR PROTEIN 8, MITOCHONDRIAL"/>
    <property type="match status" value="1"/>
</dbReference>
<feature type="binding site" evidence="12">
    <location>
        <position position="130"/>
    </location>
    <ligand>
        <name>[4Fe-4S] cluster</name>
        <dbReference type="ChEBI" id="CHEBI:49883"/>
        <label>2</label>
    </ligand>
</feature>
<name>A0A143PEL3_LUTPR</name>
<dbReference type="InterPro" id="IPR017896">
    <property type="entry name" value="4Fe4S_Fe-S-bd"/>
</dbReference>
<dbReference type="STRING" id="1855912.LuPra_00115"/>
<comment type="function">
    <text evidence="12">NDH-1 shuttles electrons from NADH, via FMN and iron-sulfur (Fe-S) centers, to quinones in the respiratory chain. The immediate electron acceptor for the enzyme in this species is believed to be ubiquinone. Couples the redox reaction to proton translocation (for every two electrons transferred, four hydrogen ions are translocated across the cytoplasmic membrane), and thus conserves the redox energy in a proton gradient.</text>
</comment>
<organism evidence="14 15">
    <name type="scientific">Luteitalea pratensis</name>
    <dbReference type="NCBI Taxonomy" id="1855912"/>
    <lineage>
        <taxon>Bacteria</taxon>
        <taxon>Pseudomonadati</taxon>
        <taxon>Acidobacteriota</taxon>
        <taxon>Vicinamibacteria</taxon>
        <taxon>Vicinamibacterales</taxon>
        <taxon>Vicinamibacteraceae</taxon>
        <taxon>Luteitalea</taxon>
    </lineage>
</organism>
<evidence type="ECO:0000256" key="1">
    <source>
        <dbReference type="ARBA" id="ARBA00022475"/>
    </source>
</evidence>
<dbReference type="GO" id="GO:0050136">
    <property type="term" value="F:NADH dehydrogenase (quinone) (non-electrogenic) activity"/>
    <property type="evidence" value="ECO:0007669"/>
    <property type="project" value="UniProtKB-UniRule"/>
</dbReference>
<dbReference type="SUPFAM" id="SSF54862">
    <property type="entry name" value="4Fe-4S ferredoxins"/>
    <property type="match status" value="1"/>
</dbReference>
<keyword evidence="6 12" id="KW-1278">Translocase</keyword>
<dbReference type="GO" id="GO:0051539">
    <property type="term" value="F:4 iron, 4 sulfur cluster binding"/>
    <property type="evidence" value="ECO:0007669"/>
    <property type="project" value="UniProtKB-KW"/>
</dbReference>
<feature type="binding site" evidence="12">
    <location>
        <position position="92"/>
    </location>
    <ligand>
        <name>[4Fe-4S] cluster</name>
        <dbReference type="ChEBI" id="CHEBI:49883"/>
        <label>1</label>
    </ligand>
</feature>
<keyword evidence="14" id="KW-0560">Oxidoreductase</keyword>
<dbReference type="GO" id="GO:0048038">
    <property type="term" value="F:quinone binding"/>
    <property type="evidence" value="ECO:0007669"/>
    <property type="project" value="UniProtKB-KW"/>
</dbReference>
<dbReference type="Gene3D" id="3.30.70.3270">
    <property type="match status" value="1"/>
</dbReference>
<dbReference type="PROSITE" id="PS51379">
    <property type="entry name" value="4FE4S_FER_2"/>
    <property type="match status" value="2"/>
</dbReference>
<keyword evidence="4 12" id="KW-0479">Metal-binding</keyword>
<dbReference type="PATRIC" id="fig|1813736.3.peg.125"/>
<dbReference type="GO" id="GO:0005886">
    <property type="term" value="C:plasma membrane"/>
    <property type="evidence" value="ECO:0007669"/>
    <property type="project" value="UniProtKB-SubCell"/>
</dbReference>
<gene>
    <name evidence="12 14" type="primary">nuoI</name>
    <name evidence="14" type="ORF">LuPra_00115</name>
</gene>
<evidence type="ECO:0000313" key="14">
    <source>
        <dbReference type="EMBL" id="AMY06951.1"/>
    </source>
</evidence>
<evidence type="ECO:0000256" key="5">
    <source>
        <dbReference type="ARBA" id="ARBA00022737"/>
    </source>
</evidence>
<comment type="cofactor">
    <cofactor evidence="12">
        <name>[4Fe-4S] cluster</name>
        <dbReference type="ChEBI" id="CHEBI:49883"/>
    </cofactor>
    <text evidence="12">Binds 2 [4Fe-4S] clusters per subunit.</text>
</comment>
<dbReference type="KEGG" id="abac:LuPra_00115"/>
<evidence type="ECO:0000256" key="4">
    <source>
        <dbReference type="ARBA" id="ARBA00022723"/>
    </source>
</evidence>
<evidence type="ECO:0000256" key="2">
    <source>
        <dbReference type="ARBA" id="ARBA00022485"/>
    </source>
</evidence>
<keyword evidence="11 12" id="KW-0472">Membrane</keyword>
<feature type="binding site" evidence="12">
    <location>
        <position position="89"/>
    </location>
    <ligand>
        <name>[4Fe-4S] cluster</name>
        <dbReference type="ChEBI" id="CHEBI:49883"/>
        <label>1</label>
    </ligand>
</feature>
<feature type="domain" description="4Fe-4S ferredoxin-type" evidence="13">
    <location>
        <begin position="74"/>
        <end position="106"/>
    </location>
</feature>
<keyword evidence="8 12" id="KW-0411">Iron-sulfur</keyword>
<evidence type="ECO:0000256" key="7">
    <source>
        <dbReference type="ARBA" id="ARBA00023004"/>
    </source>
</evidence>
<feature type="domain" description="4Fe-4S ferredoxin-type" evidence="13">
    <location>
        <begin position="118"/>
        <end position="147"/>
    </location>
</feature>
<evidence type="ECO:0000256" key="11">
    <source>
        <dbReference type="ARBA" id="ARBA00023136"/>
    </source>
</evidence>
<comment type="subunit">
    <text evidence="12">NDH-1 is composed of 14 different subunits. Subunits NuoA, H, J, K, L, M, N constitute the membrane sector of the complex.</text>
</comment>
<sequence length="198" mass="22660">MGVKVLRRRELTFWEELYIPQIFSGLRITSAHFFRNLFLHAAHSVGALTHRAASATFQYPEQPRPLARRFRSRHRLTVREEGTPRCVGCMLCETVCPARCITIVAGEHPDPNVEKYPVRFDIDLGICVYCGYCVEVCPEDAIRMDTGILDVAAYSRDEMKLDIHELMNPALRKPVVECDLKFPHECRHSGGEIKGSWE</sequence>
<keyword evidence="15" id="KW-1185">Reference proteome</keyword>
<comment type="subcellular location">
    <subcellularLocation>
        <location evidence="12">Cell membrane</location>
        <topology evidence="12">Peripheral membrane protein</topology>
    </subcellularLocation>
</comment>
<reference evidence="14 15" key="1">
    <citation type="journal article" date="2016" name="Genome Announc.">
        <title>First Complete Genome Sequence of a Subdivision 6 Acidobacterium Strain.</title>
        <authorList>
            <person name="Huang S."/>
            <person name="Vieira S."/>
            <person name="Bunk B."/>
            <person name="Riedel T."/>
            <person name="Sproer C."/>
            <person name="Overmann J."/>
        </authorList>
    </citation>
    <scope>NUCLEOTIDE SEQUENCE [LARGE SCALE GENOMIC DNA]</scope>
    <source>
        <strain evidence="15">DSM 100886 HEG_-6_39</strain>
    </source>
</reference>
<dbReference type="AlphaFoldDB" id="A0A143PEL3"/>
<evidence type="ECO:0000256" key="12">
    <source>
        <dbReference type="HAMAP-Rule" id="MF_01351"/>
    </source>
</evidence>
<dbReference type="GO" id="GO:0005506">
    <property type="term" value="F:iron ion binding"/>
    <property type="evidence" value="ECO:0007669"/>
    <property type="project" value="UniProtKB-UniRule"/>
</dbReference>
<proteinExistence type="inferred from homology"/>
<dbReference type="PANTHER" id="PTHR10849:SF24">
    <property type="entry name" value="NADH-QUINONE OXIDOREDUCTASE SUBUNIT I 2"/>
    <property type="match status" value="1"/>
</dbReference>
<keyword evidence="10 12" id="KW-0830">Ubiquinone</keyword>
<feature type="binding site" evidence="12">
    <location>
        <position position="86"/>
    </location>
    <ligand>
        <name>[4Fe-4S] cluster</name>
        <dbReference type="ChEBI" id="CHEBI:49883"/>
        <label>1</label>
    </ligand>
</feature>
<evidence type="ECO:0000313" key="15">
    <source>
        <dbReference type="Proteomes" id="UP000076079"/>
    </source>
</evidence>
<evidence type="ECO:0000256" key="8">
    <source>
        <dbReference type="ARBA" id="ARBA00023014"/>
    </source>
</evidence>
<feature type="binding site" evidence="12">
    <location>
        <position position="133"/>
    </location>
    <ligand>
        <name>[4Fe-4S] cluster</name>
        <dbReference type="ChEBI" id="CHEBI:49883"/>
        <label>2</label>
    </ligand>
</feature>
<keyword evidence="1 12" id="KW-1003">Cell membrane</keyword>
<keyword evidence="7 12" id="KW-0408">Iron</keyword>
<keyword evidence="3 12" id="KW-0874">Quinone</keyword>
<evidence type="ECO:0000259" key="13">
    <source>
        <dbReference type="PROSITE" id="PS51379"/>
    </source>
</evidence>
<dbReference type="RefSeq" id="WP_110168965.1">
    <property type="nucleotide sequence ID" value="NZ_CP015136.1"/>
</dbReference>
<keyword evidence="5" id="KW-0677">Repeat</keyword>
<dbReference type="InterPro" id="IPR010226">
    <property type="entry name" value="NADH_quinone_OxRdtase_chainI"/>
</dbReference>
<evidence type="ECO:0000256" key="9">
    <source>
        <dbReference type="ARBA" id="ARBA00023027"/>
    </source>
</evidence>
<dbReference type="Pfam" id="PF12838">
    <property type="entry name" value="Fer4_7"/>
    <property type="match status" value="1"/>
</dbReference>
<evidence type="ECO:0000256" key="10">
    <source>
        <dbReference type="ARBA" id="ARBA00023075"/>
    </source>
</evidence>
<comment type="catalytic activity">
    <reaction evidence="12">
        <text>a quinone + NADH + 5 H(+)(in) = a quinol + NAD(+) + 4 H(+)(out)</text>
        <dbReference type="Rhea" id="RHEA:57888"/>
        <dbReference type="ChEBI" id="CHEBI:15378"/>
        <dbReference type="ChEBI" id="CHEBI:24646"/>
        <dbReference type="ChEBI" id="CHEBI:57540"/>
        <dbReference type="ChEBI" id="CHEBI:57945"/>
        <dbReference type="ChEBI" id="CHEBI:132124"/>
    </reaction>
</comment>
<dbReference type="EC" id="7.1.1.-" evidence="12"/>
<protein>
    <recommendedName>
        <fullName evidence="12">NADH-quinone oxidoreductase subunit I</fullName>
        <ecNumber evidence="12">7.1.1.-</ecNumber>
    </recommendedName>
    <alternativeName>
        <fullName evidence="12">NADH dehydrogenase I subunit I</fullName>
    </alternativeName>
    <alternativeName>
        <fullName evidence="12">NDH-1 subunit I</fullName>
    </alternativeName>
</protein>
<keyword evidence="9 12" id="KW-0520">NAD</keyword>
<feature type="binding site" evidence="12">
    <location>
        <position position="137"/>
    </location>
    <ligand>
        <name>[4Fe-4S] cluster</name>
        <dbReference type="ChEBI" id="CHEBI:49883"/>
        <label>1</label>
    </ligand>
</feature>
<dbReference type="HAMAP" id="MF_01351">
    <property type="entry name" value="NDH1_NuoI"/>
    <property type="match status" value="1"/>
</dbReference>
<reference evidence="15" key="2">
    <citation type="submission" date="2016-04" db="EMBL/GenBank/DDBJ databases">
        <title>First Complete Genome Sequence of a Subdivision 6 Acidobacterium.</title>
        <authorList>
            <person name="Huang S."/>
            <person name="Vieira S."/>
            <person name="Bunk B."/>
            <person name="Riedel T."/>
            <person name="Sproeer C."/>
            <person name="Overmann J."/>
        </authorList>
    </citation>
    <scope>NUCLEOTIDE SEQUENCE [LARGE SCALE GENOMIC DNA]</scope>
    <source>
        <strain evidence="15">DSM 100886 HEG_-6_39</strain>
    </source>
</reference>
<feature type="binding site" evidence="12">
    <location>
        <position position="127"/>
    </location>
    <ligand>
        <name>[4Fe-4S] cluster</name>
        <dbReference type="ChEBI" id="CHEBI:49883"/>
        <label>2</label>
    </ligand>
</feature>
<accession>A0A143PEL3</accession>
<dbReference type="PROSITE" id="PS00198">
    <property type="entry name" value="4FE4S_FER_1"/>
    <property type="match status" value="1"/>
</dbReference>
<dbReference type="OrthoDB" id="9803192at2"/>
<dbReference type="EMBL" id="CP015136">
    <property type="protein sequence ID" value="AMY06951.1"/>
    <property type="molecule type" value="Genomic_DNA"/>
</dbReference>
<keyword evidence="2 12" id="KW-0004">4Fe-4S</keyword>
<evidence type="ECO:0000256" key="6">
    <source>
        <dbReference type="ARBA" id="ARBA00022967"/>
    </source>
</evidence>
<dbReference type="InterPro" id="IPR017900">
    <property type="entry name" value="4Fe4S_Fe_S_CS"/>
</dbReference>
<comment type="similarity">
    <text evidence="12">Belongs to the complex I 23 kDa subunit family.</text>
</comment>
<feature type="binding site" evidence="12">
    <location>
        <position position="96"/>
    </location>
    <ligand>
        <name>[4Fe-4S] cluster</name>
        <dbReference type="ChEBI" id="CHEBI:49883"/>
        <label>2</label>
    </ligand>
</feature>